<reference evidence="4" key="1">
    <citation type="submission" date="2016-10" db="EMBL/GenBank/DDBJ databases">
        <authorList>
            <person name="Varghese N."/>
            <person name="Submissions S."/>
        </authorList>
    </citation>
    <scope>NUCLEOTIDE SEQUENCE [LARGE SCALE GENOMIC DNA]</scope>
    <source>
        <strain evidence="4">DSM 44637</strain>
    </source>
</reference>
<dbReference type="Proteomes" id="UP000199137">
    <property type="component" value="Unassembled WGS sequence"/>
</dbReference>
<evidence type="ECO:0000313" key="2">
    <source>
        <dbReference type="EMBL" id="NEC62269.1"/>
    </source>
</evidence>
<feature type="region of interest" description="Disordered" evidence="1">
    <location>
        <begin position="88"/>
        <end position="110"/>
    </location>
</feature>
<reference evidence="2 5" key="3">
    <citation type="submission" date="2020-01" db="EMBL/GenBank/DDBJ databases">
        <title>Insect and environment-associated Actinomycetes.</title>
        <authorList>
            <person name="Currrie C."/>
            <person name="Chevrette M."/>
            <person name="Carlson C."/>
            <person name="Stubbendieck R."/>
            <person name="Wendt-Pienkowski E."/>
        </authorList>
    </citation>
    <scope>NUCLEOTIDE SEQUENCE [LARGE SCALE GENOMIC DNA]</scope>
    <source>
        <strain evidence="2 5">SID8386</strain>
    </source>
</reference>
<gene>
    <name evidence="2" type="ORF">G3I59_43385</name>
    <name evidence="3" type="ORF">SAMN05421854_101530</name>
</gene>
<dbReference type="OrthoDB" id="3627803at2"/>
<keyword evidence="5" id="KW-1185">Reference proteome</keyword>
<dbReference type="STRING" id="112413.SAMN05421854_101530"/>
<dbReference type="Proteomes" id="UP000470404">
    <property type="component" value="Unassembled WGS sequence"/>
</dbReference>
<evidence type="ECO:0000313" key="5">
    <source>
        <dbReference type="Proteomes" id="UP000470404"/>
    </source>
</evidence>
<reference evidence="3" key="2">
    <citation type="submission" date="2016-10" db="EMBL/GenBank/DDBJ databases">
        <authorList>
            <person name="de Groot N.N."/>
        </authorList>
    </citation>
    <scope>NUCLEOTIDE SEQUENCE [LARGE SCALE GENOMIC DNA]</scope>
    <source>
        <strain evidence="3">DSM 44637</strain>
    </source>
</reference>
<accession>A0A1I5E783</accession>
<protein>
    <recommendedName>
        <fullName evidence="6">WXG100 family type VII secretion target</fullName>
    </recommendedName>
</protein>
<feature type="compositionally biased region" description="Polar residues" evidence="1">
    <location>
        <begin position="88"/>
        <end position="103"/>
    </location>
</feature>
<sequence length="110" mass="11445">MSGGGGYTATTEALSTASKKIGDLAEKLLDDNPDLENSELTKEKFGRAHQAHSDKYLEGTKQLWGALSGYSKALESFGTNISTAGSAYGTNEDNQSGAINKTGNGVDGIL</sequence>
<dbReference type="EMBL" id="JAAGNC010000207">
    <property type="protein sequence ID" value="NEC62269.1"/>
    <property type="molecule type" value="Genomic_DNA"/>
</dbReference>
<evidence type="ECO:0008006" key="6">
    <source>
        <dbReference type="Google" id="ProtNLM"/>
    </source>
</evidence>
<dbReference type="RefSeq" id="WP_067583998.1">
    <property type="nucleotide sequence ID" value="NZ_FOWC01000001.1"/>
</dbReference>
<evidence type="ECO:0000313" key="4">
    <source>
        <dbReference type="Proteomes" id="UP000199137"/>
    </source>
</evidence>
<organism evidence="3 4">
    <name type="scientific">Amycolatopsis rubida</name>
    <dbReference type="NCBI Taxonomy" id="112413"/>
    <lineage>
        <taxon>Bacteria</taxon>
        <taxon>Bacillati</taxon>
        <taxon>Actinomycetota</taxon>
        <taxon>Actinomycetes</taxon>
        <taxon>Pseudonocardiales</taxon>
        <taxon>Pseudonocardiaceae</taxon>
        <taxon>Amycolatopsis</taxon>
    </lineage>
</organism>
<name>A0A1I5E783_9PSEU</name>
<evidence type="ECO:0000256" key="1">
    <source>
        <dbReference type="SAM" id="MobiDB-lite"/>
    </source>
</evidence>
<dbReference type="EMBL" id="FOWC01000001">
    <property type="protein sequence ID" value="SFO07355.1"/>
    <property type="molecule type" value="Genomic_DNA"/>
</dbReference>
<dbReference type="AlphaFoldDB" id="A0A1I5E783"/>
<evidence type="ECO:0000313" key="3">
    <source>
        <dbReference type="EMBL" id="SFO07355.1"/>
    </source>
</evidence>
<proteinExistence type="predicted"/>